<name>A0ABW3I547_9FLAO</name>
<accession>A0ABW3I547</accession>
<comment type="caution">
    <text evidence="1">The sequence shown here is derived from an EMBL/GenBank/DDBJ whole genome shotgun (WGS) entry which is preliminary data.</text>
</comment>
<gene>
    <name evidence="1" type="ORF">ACFQ1O_13280</name>
</gene>
<sequence>MKAVSVKEIKTALSHHSQDELIKICLQLSKFKKENKELLTYLLFESENEELFIESVKKEIDEQFENVNTKTYYFIKKSVRKILKILKKYIRYSKQIETEVTLLIYFCQKLQSFNPSIQKNTVLLNIYNRELTTIKKKVLLLHEDLQYDYGLEIKKLETT</sequence>
<evidence type="ECO:0000313" key="2">
    <source>
        <dbReference type="Proteomes" id="UP001596997"/>
    </source>
</evidence>
<keyword evidence="2" id="KW-1185">Reference proteome</keyword>
<organism evidence="1 2">
    <name type="scientific">Pseudofulvibacter geojedonensis</name>
    <dbReference type="NCBI Taxonomy" id="1123758"/>
    <lineage>
        <taxon>Bacteria</taxon>
        <taxon>Pseudomonadati</taxon>
        <taxon>Bacteroidota</taxon>
        <taxon>Flavobacteriia</taxon>
        <taxon>Flavobacteriales</taxon>
        <taxon>Flavobacteriaceae</taxon>
        <taxon>Pseudofulvibacter</taxon>
    </lineage>
</organism>
<reference evidence="2" key="1">
    <citation type="journal article" date="2019" name="Int. J. Syst. Evol. Microbiol.">
        <title>The Global Catalogue of Microorganisms (GCM) 10K type strain sequencing project: providing services to taxonomists for standard genome sequencing and annotation.</title>
        <authorList>
            <consortium name="The Broad Institute Genomics Platform"/>
            <consortium name="The Broad Institute Genome Sequencing Center for Infectious Disease"/>
            <person name="Wu L."/>
            <person name="Ma J."/>
        </authorList>
    </citation>
    <scope>NUCLEOTIDE SEQUENCE [LARGE SCALE GENOMIC DNA]</scope>
    <source>
        <strain evidence="2">CCUG 62114</strain>
    </source>
</reference>
<dbReference type="EMBL" id="JBHTJM010000010">
    <property type="protein sequence ID" value="MFD0964983.1"/>
    <property type="molecule type" value="Genomic_DNA"/>
</dbReference>
<dbReference type="RefSeq" id="WP_377716685.1">
    <property type="nucleotide sequence ID" value="NZ_JBHTJM010000010.1"/>
</dbReference>
<dbReference type="Proteomes" id="UP001596997">
    <property type="component" value="Unassembled WGS sequence"/>
</dbReference>
<protein>
    <submittedName>
        <fullName evidence="1">Uncharacterized protein</fullName>
    </submittedName>
</protein>
<proteinExistence type="predicted"/>
<evidence type="ECO:0000313" key="1">
    <source>
        <dbReference type="EMBL" id="MFD0964983.1"/>
    </source>
</evidence>